<dbReference type="InterPro" id="IPR001138">
    <property type="entry name" value="Zn2Cys6_DnaBD"/>
</dbReference>
<evidence type="ECO:0000259" key="2">
    <source>
        <dbReference type="PROSITE" id="PS50048"/>
    </source>
</evidence>
<dbReference type="GO" id="GO:0008270">
    <property type="term" value="F:zinc ion binding"/>
    <property type="evidence" value="ECO:0007669"/>
    <property type="project" value="InterPro"/>
</dbReference>
<dbReference type="GO" id="GO:0000981">
    <property type="term" value="F:DNA-binding transcription factor activity, RNA polymerase II-specific"/>
    <property type="evidence" value="ECO:0007669"/>
    <property type="project" value="InterPro"/>
</dbReference>
<dbReference type="PANTHER" id="PTHR38791:SF1">
    <property type="entry name" value="TRANSCRIPTION FACTOR, PUTATIVE-RELATED"/>
    <property type="match status" value="1"/>
</dbReference>
<evidence type="ECO:0000313" key="3">
    <source>
        <dbReference type="EMBL" id="KAF2110920.1"/>
    </source>
</evidence>
<proteinExistence type="predicted"/>
<name>A0A6A5YV44_9PLEO</name>
<dbReference type="Pfam" id="PF11951">
    <property type="entry name" value="Fungal_trans_2"/>
    <property type="match status" value="1"/>
</dbReference>
<dbReference type="SMART" id="SM00066">
    <property type="entry name" value="GAL4"/>
    <property type="match status" value="1"/>
</dbReference>
<dbReference type="Gene3D" id="4.10.240.10">
    <property type="entry name" value="Zn(2)-C6 fungal-type DNA-binding domain"/>
    <property type="match status" value="1"/>
</dbReference>
<dbReference type="InterPro" id="IPR053175">
    <property type="entry name" value="DHMBA_Reg_Transcription_Factor"/>
</dbReference>
<reference evidence="3" key="1">
    <citation type="journal article" date="2020" name="Stud. Mycol.">
        <title>101 Dothideomycetes genomes: a test case for predicting lifestyles and emergence of pathogens.</title>
        <authorList>
            <person name="Haridas S."/>
            <person name="Albert R."/>
            <person name="Binder M."/>
            <person name="Bloem J."/>
            <person name="Labutti K."/>
            <person name="Salamov A."/>
            <person name="Andreopoulos B."/>
            <person name="Baker S."/>
            <person name="Barry K."/>
            <person name="Bills G."/>
            <person name="Bluhm B."/>
            <person name="Cannon C."/>
            <person name="Castanera R."/>
            <person name="Culley D."/>
            <person name="Daum C."/>
            <person name="Ezra D."/>
            <person name="Gonzalez J."/>
            <person name="Henrissat B."/>
            <person name="Kuo A."/>
            <person name="Liang C."/>
            <person name="Lipzen A."/>
            <person name="Lutzoni F."/>
            <person name="Magnuson J."/>
            <person name="Mondo S."/>
            <person name="Nolan M."/>
            <person name="Ohm R."/>
            <person name="Pangilinan J."/>
            <person name="Park H.-J."/>
            <person name="Ramirez L."/>
            <person name="Alfaro M."/>
            <person name="Sun H."/>
            <person name="Tritt A."/>
            <person name="Yoshinaga Y."/>
            <person name="Zwiers L.-H."/>
            <person name="Turgeon B."/>
            <person name="Goodwin S."/>
            <person name="Spatafora J."/>
            <person name="Crous P."/>
            <person name="Grigoriev I."/>
        </authorList>
    </citation>
    <scope>NUCLEOTIDE SEQUENCE</scope>
    <source>
        <strain evidence="3">CBS 627.86</strain>
    </source>
</reference>
<dbReference type="Pfam" id="PF00172">
    <property type="entry name" value="Zn_clus"/>
    <property type="match status" value="1"/>
</dbReference>
<gene>
    <name evidence="3" type="ORF">BDV96DRAFT_500369</name>
</gene>
<accession>A0A6A5YV44</accession>
<dbReference type="CDD" id="cd00067">
    <property type="entry name" value="GAL4"/>
    <property type="match status" value="1"/>
</dbReference>
<dbReference type="SUPFAM" id="SSF57701">
    <property type="entry name" value="Zn2/Cys6 DNA-binding domain"/>
    <property type="match status" value="1"/>
</dbReference>
<dbReference type="PROSITE" id="PS50048">
    <property type="entry name" value="ZN2_CY6_FUNGAL_2"/>
    <property type="match status" value="1"/>
</dbReference>
<keyword evidence="1" id="KW-0539">Nucleus</keyword>
<evidence type="ECO:0000256" key="1">
    <source>
        <dbReference type="ARBA" id="ARBA00023242"/>
    </source>
</evidence>
<dbReference type="OrthoDB" id="2991872at2759"/>
<protein>
    <recommendedName>
        <fullName evidence="2">Zn(2)-C6 fungal-type domain-containing protein</fullName>
    </recommendedName>
</protein>
<dbReference type="InterPro" id="IPR021858">
    <property type="entry name" value="Fun_TF"/>
</dbReference>
<dbReference type="Proteomes" id="UP000799770">
    <property type="component" value="Unassembled WGS sequence"/>
</dbReference>
<organism evidence="3 4">
    <name type="scientific">Lophiotrema nucula</name>
    <dbReference type="NCBI Taxonomy" id="690887"/>
    <lineage>
        <taxon>Eukaryota</taxon>
        <taxon>Fungi</taxon>
        <taxon>Dikarya</taxon>
        <taxon>Ascomycota</taxon>
        <taxon>Pezizomycotina</taxon>
        <taxon>Dothideomycetes</taxon>
        <taxon>Pleosporomycetidae</taxon>
        <taxon>Pleosporales</taxon>
        <taxon>Lophiotremataceae</taxon>
        <taxon>Lophiotrema</taxon>
    </lineage>
</organism>
<dbReference type="InterPro" id="IPR036864">
    <property type="entry name" value="Zn2-C6_fun-type_DNA-bd_sf"/>
</dbReference>
<keyword evidence="4" id="KW-1185">Reference proteome</keyword>
<feature type="domain" description="Zn(2)-C6 fungal-type" evidence="2">
    <location>
        <begin position="10"/>
        <end position="38"/>
    </location>
</feature>
<dbReference type="AlphaFoldDB" id="A0A6A5YV44"/>
<evidence type="ECO:0000313" key="4">
    <source>
        <dbReference type="Proteomes" id="UP000799770"/>
    </source>
</evidence>
<dbReference type="PROSITE" id="PS00463">
    <property type="entry name" value="ZN2_CY6_FUNGAL_1"/>
    <property type="match status" value="1"/>
</dbReference>
<sequence>MVYRGRPSTGCMKCRQRKIKCDERPEGCLKCFERGFVCPGYDKNQIDRFFQDETSRVKEKAEKAKAKSLALREEEDKQVRSRQSIALIEDAIGAPMLCPLIDQGIAFFMSNYTVGLDEPPSNSNTYNKHLSSFGFHPIVATSMTALGLAGISNITNNPNFKREAMSWYAKALNMTNSALRHPVEVKSDNTLLATMLLSNFEATSNEKTFEGWVSHVTGSSSLLKMRGKEQFATPAGRRMYIQTAATMAMNCFAQGIEMPDYIHLLDEESGKYEESQDPGIIYYHLQVRITDFRAKVLSGKIFDLADIIDTALKLDEIAKSAFDGVGEEWMYEEVRVEGDMRGVFGDVYHVYPHLAAAQTWNWIRYNRIYLHDMIRNALIYLWSNFNDPGVHRMNFLSATPKDRLPVIRVSGGYSSVWPLYVAGATPVASPESQQFVLTSLHRIVAEFGINQAKLLANALREKIKLDRLGEQTFEIVPRYLPSSF</sequence>
<dbReference type="EMBL" id="ML977336">
    <property type="protein sequence ID" value="KAF2110920.1"/>
    <property type="molecule type" value="Genomic_DNA"/>
</dbReference>
<dbReference type="PANTHER" id="PTHR38791">
    <property type="entry name" value="ZN(II)2CYS6 TRANSCRIPTION FACTOR (EUROFUNG)-RELATED-RELATED"/>
    <property type="match status" value="1"/>
</dbReference>